<dbReference type="PANTHER" id="PTHR30627:SF26">
    <property type="entry name" value="PENICILLIN-BINDING PROTEIN 2B"/>
    <property type="match status" value="1"/>
</dbReference>
<evidence type="ECO:0000256" key="11">
    <source>
        <dbReference type="ARBA" id="ARBA00023251"/>
    </source>
</evidence>
<gene>
    <name evidence="18" type="ORF">CBF37_09055</name>
</gene>
<evidence type="ECO:0000256" key="3">
    <source>
        <dbReference type="ARBA" id="ARBA00022475"/>
    </source>
</evidence>
<dbReference type="InterPro" id="IPR001460">
    <property type="entry name" value="PCN-bd_Tpept"/>
</dbReference>
<evidence type="ECO:0000256" key="14">
    <source>
        <dbReference type="ARBA" id="ARBA00055980"/>
    </source>
</evidence>
<proteinExistence type="inferred from homology"/>
<feature type="domain" description="Penicillin-binding protein transpeptidase" evidence="16">
    <location>
        <begin position="301"/>
        <end position="603"/>
    </location>
</feature>
<name>A0A429ZWA5_9ENTE</name>
<dbReference type="PANTHER" id="PTHR30627">
    <property type="entry name" value="PEPTIDOGLYCAN D,D-TRANSPEPTIDASE"/>
    <property type="match status" value="1"/>
</dbReference>
<feature type="transmembrane region" description="Helical" evidence="15">
    <location>
        <begin position="30"/>
        <end position="53"/>
    </location>
</feature>
<evidence type="ECO:0000313" key="19">
    <source>
        <dbReference type="Proteomes" id="UP000287857"/>
    </source>
</evidence>
<dbReference type="GO" id="GO:0008360">
    <property type="term" value="P:regulation of cell shape"/>
    <property type="evidence" value="ECO:0007669"/>
    <property type="project" value="UniProtKB-KW"/>
</dbReference>
<sequence>MIIKIKKFFKELHKKIQSKNLTPARNRKKVGVILCYTAVFVFSVFALRFMYIITVGKIGSYSLDKERQSLYQGSSVIKAKRGTIYDRNGLPIAEDATSYSLYAELGKDYKGLNGKELFVHDKDKGTIAKVLKEYAGVEEKTTLEQLKTKKNVDGKEITTVEFGSKGKNLSLETKTNIEKALNKKKITGIYFTEHPDRMYPNGRFASYLIGYATPDKDDGKSALSGKKGMGIENAFDAILKGTNGHKYYQKDSKGNELPDTAVVDKKSVDGKDVYTTIDTNLQVRMEDAMDEVFKDSEPVNMTAVLMSAKTGEILAASQRPTFDPQTLEGLYQEKGQPKPVWENLLVQTAYEPGSTMKVFTVAAAIDSGNFNENETFNSGKIQVADRTISDWNGGVGKGPLTYRQALAWSSNVGMVHLEQKMGTTWQEYLQRFGFSKSTKSGLPFEVAGNISDATVVDTAMTAFGQAIGVTNFQMMQGFSAIANKGTMLKPQFIKEISQSNKKEKKEFEPKVVGHPIKPATADKVLEYMQDVVTDPIYGTGYKIYNIDGLNVSAKTGTAQIFDNGVLLTGGTDYLYSVVQMAPTEDPEYIMYVTMKQPKVGNAPEMIAKVSNSVLKHAFKVDAGNVQEEKDK</sequence>
<accession>A0A429ZWA5</accession>
<dbReference type="Pfam" id="PF00905">
    <property type="entry name" value="Transpeptidase"/>
    <property type="match status" value="1"/>
</dbReference>
<evidence type="ECO:0000256" key="7">
    <source>
        <dbReference type="ARBA" id="ARBA00022960"/>
    </source>
</evidence>
<comment type="subcellular location">
    <subcellularLocation>
        <location evidence="1">Cell membrane</location>
        <topology evidence="1">Single-pass membrane protein</topology>
    </subcellularLocation>
</comment>
<dbReference type="OrthoDB" id="9804124at2"/>
<keyword evidence="9 15" id="KW-1133">Transmembrane helix</keyword>
<evidence type="ECO:0000259" key="16">
    <source>
        <dbReference type="Pfam" id="PF00905"/>
    </source>
</evidence>
<dbReference type="Gene3D" id="3.30.70.2110">
    <property type="match status" value="1"/>
</dbReference>
<keyword evidence="11" id="KW-0046">Antibiotic resistance</keyword>
<dbReference type="GO" id="GO:0008658">
    <property type="term" value="F:penicillin binding"/>
    <property type="evidence" value="ECO:0007669"/>
    <property type="project" value="InterPro"/>
</dbReference>
<keyword evidence="19" id="KW-1185">Reference proteome</keyword>
<dbReference type="AlphaFoldDB" id="A0A429ZWA5"/>
<evidence type="ECO:0000256" key="8">
    <source>
        <dbReference type="ARBA" id="ARBA00022984"/>
    </source>
</evidence>
<dbReference type="SUPFAM" id="SSF56519">
    <property type="entry name" value="Penicillin binding protein dimerisation domain"/>
    <property type="match status" value="1"/>
</dbReference>
<comment type="similarity">
    <text evidence="2">Belongs to the transpeptidase family.</text>
</comment>
<keyword evidence="8" id="KW-0573">Peptidoglycan synthesis</keyword>
<keyword evidence="4" id="KW-0132">Cell division</keyword>
<evidence type="ECO:0000256" key="9">
    <source>
        <dbReference type="ARBA" id="ARBA00022989"/>
    </source>
</evidence>
<keyword evidence="5 15" id="KW-0812">Transmembrane</keyword>
<feature type="domain" description="Penicillin-binding protein dimerisation" evidence="17">
    <location>
        <begin position="77"/>
        <end position="257"/>
    </location>
</feature>
<keyword evidence="3" id="KW-1003">Cell membrane</keyword>
<dbReference type="GO" id="GO:0046677">
    <property type="term" value="P:response to antibiotic"/>
    <property type="evidence" value="ECO:0007669"/>
    <property type="project" value="UniProtKB-KW"/>
</dbReference>
<dbReference type="InterPro" id="IPR012338">
    <property type="entry name" value="Beta-lactam/transpept-like"/>
</dbReference>
<dbReference type="FunFam" id="3.40.710.10:FF:000095">
    <property type="entry name" value="Penicillin-binding protein 2x"/>
    <property type="match status" value="1"/>
</dbReference>
<dbReference type="Gene3D" id="2.20.70.70">
    <property type="match status" value="1"/>
</dbReference>
<evidence type="ECO:0000256" key="1">
    <source>
        <dbReference type="ARBA" id="ARBA00004162"/>
    </source>
</evidence>
<evidence type="ECO:0000256" key="13">
    <source>
        <dbReference type="ARBA" id="ARBA00023316"/>
    </source>
</evidence>
<dbReference type="SUPFAM" id="SSF56601">
    <property type="entry name" value="beta-lactamase/transpeptidase-like"/>
    <property type="match status" value="1"/>
</dbReference>
<dbReference type="GO" id="GO:0005886">
    <property type="term" value="C:plasma membrane"/>
    <property type="evidence" value="ECO:0007669"/>
    <property type="project" value="UniProtKB-SubCell"/>
</dbReference>
<dbReference type="GO" id="GO:0071555">
    <property type="term" value="P:cell wall organization"/>
    <property type="evidence" value="ECO:0007669"/>
    <property type="project" value="UniProtKB-KW"/>
</dbReference>
<comment type="function">
    <text evidence="14">A transpeptidase that forms peptide cross-links between adjacent glycan strands in cell wall peptidoglycan (PG). Part of the divisome machinery that synthesizes the septal cross wall. Beta-lactams inactivate the PBPs by acylating an essential serine residue in the active site of these proteins.</text>
</comment>
<dbReference type="RefSeq" id="WP_125984427.1">
    <property type="nucleotide sequence ID" value="NZ_NGJS01000014.1"/>
</dbReference>
<dbReference type="EMBL" id="NGJS01000014">
    <property type="protein sequence ID" value="RST98041.1"/>
    <property type="molecule type" value="Genomic_DNA"/>
</dbReference>
<keyword evidence="7" id="KW-0133">Cell shape</keyword>
<dbReference type="GO" id="GO:0051301">
    <property type="term" value="P:cell division"/>
    <property type="evidence" value="ECO:0007669"/>
    <property type="project" value="UniProtKB-KW"/>
</dbReference>
<keyword evidence="10 15" id="KW-0472">Membrane</keyword>
<evidence type="ECO:0000256" key="15">
    <source>
        <dbReference type="SAM" id="Phobius"/>
    </source>
</evidence>
<evidence type="ECO:0000256" key="6">
    <source>
        <dbReference type="ARBA" id="ARBA00022737"/>
    </source>
</evidence>
<evidence type="ECO:0000259" key="17">
    <source>
        <dbReference type="Pfam" id="PF03717"/>
    </source>
</evidence>
<dbReference type="Gene3D" id="3.90.1310.10">
    <property type="entry name" value="Penicillin-binding protein 2a (Domain 2)"/>
    <property type="match status" value="1"/>
</dbReference>
<evidence type="ECO:0000256" key="10">
    <source>
        <dbReference type="ARBA" id="ARBA00023136"/>
    </source>
</evidence>
<dbReference type="InterPro" id="IPR036138">
    <property type="entry name" value="PBP_dimer_sf"/>
</dbReference>
<keyword evidence="12" id="KW-0131">Cell cycle</keyword>
<evidence type="ECO:0000313" key="18">
    <source>
        <dbReference type="EMBL" id="RST98041.1"/>
    </source>
</evidence>
<dbReference type="Proteomes" id="UP000287857">
    <property type="component" value="Unassembled WGS sequence"/>
</dbReference>
<keyword evidence="6" id="KW-0677">Repeat</keyword>
<reference evidence="18 19" key="1">
    <citation type="submission" date="2017-05" db="EMBL/GenBank/DDBJ databases">
        <title>Vagococcus spp. assemblies.</title>
        <authorList>
            <person name="Gulvik C.A."/>
        </authorList>
    </citation>
    <scope>NUCLEOTIDE SEQUENCE [LARGE SCALE GENOMIC DNA]</scope>
    <source>
        <strain evidence="18 19">SS1995</strain>
    </source>
</reference>
<dbReference type="InterPro" id="IPR005311">
    <property type="entry name" value="PBP_dimer"/>
</dbReference>
<evidence type="ECO:0000256" key="4">
    <source>
        <dbReference type="ARBA" id="ARBA00022618"/>
    </source>
</evidence>
<dbReference type="InterPro" id="IPR050515">
    <property type="entry name" value="Beta-lactam/transpept"/>
</dbReference>
<evidence type="ECO:0000256" key="2">
    <source>
        <dbReference type="ARBA" id="ARBA00007171"/>
    </source>
</evidence>
<dbReference type="Gene3D" id="3.40.710.10">
    <property type="entry name" value="DD-peptidase/beta-lactamase superfamily"/>
    <property type="match status" value="1"/>
</dbReference>
<protein>
    <recommendedName>
        <fullName evidence="20">Cell division protein FtsI</fullName>
    </recommendedName>
</protein>
<dbReference type="GO" id="GO:0009252">
    <property type="term" value="P:peptidoglycan biosynthetic process"/>
    <property type="evidence" value="ECO:0007669"/>
    <property type="project" value="UniProtKB-KW"/>
</dbReference>
<comment type="caution">
    <text evidence="18">The sequence shown here is derived from an EMBL/GenBank/DDBJ whole genome shotgun (WGS) entry which is preliminary data.</text>
</comment>
<evidence type="ECO:0008006" key="20">
    <source>
        <dbReference type="Google" id="ProtNLM"/>
    </source>
</evidence>
<dbReference type="Pfam" id="PF03717">
    <property type="entry name" value="PBP_dimer"/>
    <property type="match status" value="1"/>
</dbReference>
<keyword evidence="13" id="KW-0961">Cell wall biogenesis/degradation</keyword>
<organism evidence="18 19">
    <name type="scientific">Vagococcus vulneris</name>
    <dbReference type="NCBI Taxonomy" id="1977869"/>
    <lineage>
        <taxon>Bacteria</taxon>
        <taxon>Bacillati</taxon>
        <taxon>Bacillota</taxon>
        <taxon>Bacilli</taxon>
        <taxon>Lactobacillales</taxon>
        <taxon>Enterococcaceae</taxon>
        <taxon>Vagococcus</taxon>
    </lineage>
</organism>
<evidence type="ECO:0000256" key="12">
    <source>
        <dbReference type="ARBA" id="ARBA00023306"/>
    </source>
</evidence>
<evidence type="ECO:0000256" key="5">
    <source>
        <dbReference type="ARBA" id="ARBA00022692"/>
    </source>
</evidence>